<dbReference type="EMBL" id="QDEB01125126">
    <property type="protein sequence ID" value="RZB39785.1"/>
    <property type="molecule type" value="Genomic_DNA"/>
</dbReference>
<comment type="caution">
    <text evidence="2">The sequence shown here is derived from an EMBL/GenBank/DDBJ whole genome shotgun (WGS) entry which is preliminary data.</text>
</comment>
<gene>
    <name evidence="2" type="ORF">BDFB_000873</name>
</gene>
<feature type="compositionally biased region" description="Polar residues" evidence="1">
    <location>
        <begin position="128"/>
        <end position="139"/>
    </location>
</feature>
<dbReference type="OrthoDB" id="6612236at2759"/>
<keyword evidence="3" id="KW-1185">Reference proteome</keyword>
<feature type="compositionally biased region" description="Basic residues" evidence="1">
    <location>
        <begin position="150"/>
        <end position="163"/>
    </location>
</feature>
<feature type="region of interest" description="Disordered" evidence="1">
    <location>
        <begin position="1"/>
        <end position="49"/>
    </location>
</feature>
<dbReference type="AlphaFoldDB" id="A0A482V949"/>
<evidence type="ECO:0000313" key="3">
    <source>
        <dbReference type="Proteomes" id="UP000292052"/>
    </source>
</evidence>
<dbReference type="Proteomes" id="UP000292052">
    <property type="component" value="Unassembled WGS sequence"/>
</dbReference>
<protein>
    <submittedName>
        <fullName evidence="2">Uncharacterized protein</fullName>
    </submittedName>
</protein>
<feature type="compositionally biased region" description="Polar residues" evidence="1">
    <location>
        <begin position="77"/>
        <end position="98"/>
    </location>
</feature>
<feature type="region of interest" description="Disordered" evidence="1">
    <location>
        <begin position="68"/>
        <end position="163"/>
    </location>
</feature>
<name>A0A482V949_ASBVE</name>
<accession>A0A482V949</accession>
<proteinExistence type="predicted"/>
<reference evidence="2 3" key="1">
    <citation type="submission" date="2017-03" db="EMBL/GenBank/DDBJ databases">
        <title>Genome of the blue death feigning beetle - Asbolus verrucosus.</title>
        <authorList>
            <person name="Rider S.D."/>
        </authorList>
    </citation>
    <scope>NUCLEOTIDE SEQUENCE [LARGE SCALE GENOMIC DNA]</scope>
    <source>
        <strain evidence="2">Butters</strain>
        <tissue evidence="2">Head and leg muscle</tissue>
    </source>
</reference>
<dbReference type="STRING" id="1661398.A0A482V949"/>
<evidence type="ECO:0000256" key="1">
    <source>
        <dbReference type="SAM" id="MobiDB-lite"/>
    </source>
</evidence>
<organism evidence="2 3">
    <name type="scientific">Asbolus verrucosus</name>
    <name type="common">Desert ironclad beetle</name>
    <dbReference type="NCBI Taxonomy" id="1661398"/>
    <lineage>
        <taxon>Eukaryota</taxon>
        <taxon>Metazoa</taxon>
        <taxon>Ecdysozoa</taxon>
        <taxon>Arthropoda</taxon>
        <taxon>Hexapoda</taxon>
        <taxon>Insecta</taxon>
        <taxon>Pterygota</taxon>
        <taxon>Neoptera</taxon>
        <taxon>Endopterygota</taxon>
        <taxon>Coleoptera</taxon>
        <taxon>Polyphaga</taxon>
        <taxon>Cucujiformia</taxon>
        <taxon>Tenebrionidae</taxon>
        <taxon>Pimeliinae</taxon>
        <taxon>Asbolus</taxon>
    </lineage>
</organism>
<evidence type="ECO:0000313" key="2">
    <source>
        <dbReference type="EMBL" id="RZB39785.1"/>
    </source>
</evidence>
<sequence length="163" mass="18057">MVSMAQRPSFAGTRAIGRPELAARFKDEDEPVPVNNRIGEDNEGGGLSNRKFVDRVNQWPRENRPFEVINAGHIESGRNSQRNQNFQPRSGFSQNEIASTVRRPSFAGSRPIGSPDLAARFRDEDESTGGTIHNRNSGGDTAADAALNTRNRHHHSHNSHQGY</sequence>